<dbReference type="HOGENOM" id="CLU_957105_0_0_1"/>
<evidence type="ECO:0000259" key="3">
    <source>
        <dbReference type="PROSITE" id="PS50157"/>
    </source>
</evidence>
<feature type="compositionally biased region" description="Low complexity" evidence="2">
    <location>
        <begin position="269"/>
        <end position="291"/>
    </location>
</feature>
<sequence length="291" mass="31703">MIDLWNLIHNNCIMTDASNSNWESQPEVLPAPEPSFCTVSLPNGAFVPLHAIHYQPPPPHDNTCTFHLNLRSSSSCTYCGYVDEIFGMSSPSTIPAAVSVPQASSSRTGSSSSPIADRSPTLGSVPLSPPSPGGSRTRRKAAAFPKNRAVPVNMMSVFQSRADGRSYPSNRARDRIVGPSSSAGASEFSLVHRASPSSRRDPRCTCSLPPDLEWARHWRRSCPRNPDRRYPCPKGCGREFTRKDNAKRHVKLRECPLLVDSDRTPEQPSDASSSFSGSLVSPSFGFFSTSP</sequence>
<evidence type="ECO:0000256" key="2">
    <source>
        <dbReference type="SAM" id="MobiDB-lite"/>
    </source>
</evidence>
<reference evidence="5" key="2">
    <citation type="submission" date="2015-01" db="EMBL/GenBank/DDBJ databases">
        <title>Evolutionary Origins and Diversification of the Mycorrhizal Mutualists.</title>
        <authorList>
            <consortium name="DOE Joint Genome Institute"/>
            <consortium name="Mycorrhizal Genomics Consortium"/>
            <person name="Kohler A."/>
            <person name="Kuo A."/>
            <person name="Nagy L.G."/>
            <person name="Floudas D."/>
            <person name="Copeland A."/>
            <person name="Barry K.W."/>
            <person name="Cichocki N."/>
            <person name="Veneault-Fourrey C."/>
            <person name="LaButti K."/>
            <person name="Lindquist E.A."/>
            <person name="Lipzen A."/>
            <person name="Lundell T."/>
            <person name="Morin E."/>
            <person name="Murat C."/>
            <person name="Riley R."/>
            <person name="Ohm R."/>
            <person name="Sun H."/>
            <person name="Tunlid A."/>
            <person name="Henrissat B."/>
            <person name="Grigoriev I.V."/>
            <person name="Hibbett D.S."/>
            <person name="Martin F."/>
        </authorList>
    </citation>
    <scope>NUCLEOTIDE SEQUENCE [LARGE SCALE GENOMIC DNA]</scope>
    <source>
        <strain evidence="5">MUT 4182</strain>
    </source>
</reference>
<dbReference type="InterPro" id="IPR013087">
    <property type="entry name" value="Znf_C2H2_type"/>
</dbReference>
<feature type="region of interest" description="Disordered" evidence="2">
    <location>
        <begin position="99"/>
        <end position="146"/>
    </location>
</feature>
<evidence type="ECO:0000256" key="1">
    <source>
        <dbReference type="PROSITE-ProRule" id="PRU00042"/>
    </source>
</evidence>
<keyword evidence="1" id="KW-0479">Metal-binding</keyword>
<evidence type="ECO:0000313" key="4">
    <source>
        <dbReference type="EMBL" id="KIO25912.1"/>
    </source>
</evidence>
<keyword evidence="5" id="KW-1185">Reference proteome</keyword>
<name>A0A0C3LWZ4_9AGAM</name>
<feature type="compositionally biased region" description="Low complexity" evidence="2">
    <location>
        <begin position="99"/>
        <end position="126"/>
    </location>
</feature>
<evidence type="ECO:0000313" key="5">
    <source>
        <dbReference type="Proteomes" id="UP000054248"/>
    </source>
</evidence>
<gene>
    <name evidence="4" type="ORF">M407DRAFT_206171</name>
</gene>
<dbReference type="Proteomes" id="UP000054248">
    <property type="component" value="Unassembled WGS sequence"/>
</dbReference>
<reference evidence="4 5" key="1">
    <citation type="submission" date="2014-04" db="EMBL/GenBank/DDBJ databases">
        <authorList>
            <consortium name="DOE Joint Genome Institute"/>
            <person name="Kuo A."/>
            <person name="Girlanda M."/>
            <person name="Perotto S."/>
            <person name="Kohler A."/>
            <person name="Nagy L.G."/>
            <person name="Floudas D."/>
            <person name="Copeland A."/>
            <person name="Barry K.W."/>
            <person name="Cichocki N."/>
            <person name="Veneault-Fourrey C."/>
            <person name="LaButti K."/>
            <person name="Lindquist E.A."/>
            <person name="Lipzen A."/>
            <person name="Lundell T."/>
            <person name="Morin E."/>
            <person name="Murat C."/>
            <person name="Sun H."/>
            <person name="Tunlid A."/>
            <person name="Henrissat B."/>
            <person name="Grigoriev I.V."/>
            <person name="Hibbett D.S."/>
            <person name="Martin F."/>
            <person name="Nordberg H.P."/>
            <person name="Cantor M.N."/>
            <person name="Hua S.X."/>
        </authorList>
    </citation>
    <scope>NUCLEOTIDE SEQUENCE [LARGE SCALE GENOMIC DNA]</scope>
    <source>
        <strain evidence="4 5">MUT 4182</strain>
    </source>
</reference>
<dbReference type="EMBL" id="KN823033">
    <property type="protein sequence ID" value="KIO25912.1"/>
    <property type="molecule type" value="Genomic_DNA"/>
</dbReference>
<dbReference type="AlphaFoldDB" id="A0A0C3LWZ4"/>
<feature type="domain" description="C2H2-type" evidence="3">
    <location>
        <begin position="230"/>
        <end position="265"/>
    </location>
</feature>
<protein>
    <recommendedName>
        <fullName evidence="3">C2H2-type domain-containing protein</fullName>
    </recommendedName>
</protein>
<dbReference type="PROSITE" id="PS50157">
    <property type="entry name" value="ZINC_FINGER_C2H2_2"/>
    <property type="match status" value="1"/>
</dbReference>
<accession>A0A0C3LWZ4</accession>
<feature type="region of interest" description="Disordered" evidence="2">
    <location>
        <begin position="258"/>
        <end position="291"/>
    </location>
</feature>
<proteinExistence type="predicted"/>
<keyword evidence="1" id="KW-0863">Zinc-finger</keyword>
<dbReference type="GO" id="GO:0008270">
    <property type="term" value="F:zinc ion binding"/>
    <property type="evidence" value="ECO:0007669"/>
    <property type="project" value="UniProtKB-KW"/>
</dbReference>
<keyword evidence="1" id="KW-0862">Zinc</keyword>
<organism evidence="4 5">
    <name type="scientific">Tulasnella calospora MUT 4182</name>
    <dbReference type="NCBI Taxonomy" id="1051891"/>
    <lineage>
        <taxon>Eukaryota</taxon>
        <taxon>Fungi</taxon>
        <taxon>Dikarya</taxon>
        <taxon>Basidiomycota</taxon>
        <taxon>Agaricomycotina</taxon>
        <taxon>Agaricomycetes</taxon>
        <taxon>Cantharellales</taxon>
        <taxon>Tulasnellaceae</taxon>
        <taxon>Tulasnella</taxon>
    </lineage>
</organism>
<dbReference type="Gene3D" id="3.30.160.60">
    <property type="entry name" value="Classic Zinc Finger"/>
    <property type="match status" value="1"/>
</dbReference>